<organism evidence="2">
    <name type="scientific">Graphocephala atropunctata</name>
    <dbReference type="NCBI Taxonomy" id="36148"/>
    <lineage>
        <taxon>Eukaryota</taxon>
        <taxon>Metazoa</taxon>
        <taxon>Ecdysozoa</taxon>
        <taxon>Arthropoda</taxon>
        <taxon>Hexapoda</taxon>
        <taxon>Insecta</taxon>
        <taxon>Pterygota</taxon>
        <taxon>Neoptera</taxon>
        <taxon>Paraneoptera</taxon>
        <taxon>Hemiptera</taxon>
        <taxon>Auchenorrhyncha</taxon>
        <taxon>Membracoidea</taxon>
        <taxon>Cicadellidae</taxon>
        <taxon>Cicadellinae</taxon>
        <taxon>Cicadellini</taxon>
        <taxon>Graphocephala</taxon>
    </lineage>
</organism>
<sequence length="126" mass="14266">MLLQERILMRKIRNREKKKLKLLKLKQELSGDTSTDVIEPCTSNFSNPKSSSVTGIKRKQEHDNTDEESVEKGNKKKKKSMPETAVNGIEDTSNDKSSAIVNTDSEISDQNMCADKTKLKKKKKIV</sequence>
<feature type="compositionally biased region" description="Polar residues" evidence="1">
    <location>
        <begin position="30"/>
        <end position="54"/>
    </location>
</feature>
<proteinExistence type="predicted"/>
<dbReference type="EMBL" id="GEBQ01011961">
    <property type="protein sequence ID" value="JAT28016.1"/>
    <property type="molecule type" value="Transcribed_RNA"/>
</dbReference>
<feature type="non-terminal residue" evidence="2">
    <location>
        <position position="126"/>
    </location>
</feature>
<accession>A0A1B6LWG8</accession>
<reference evidence="2" key="1">
    <citation type="submission" date="2015-11" db="EMBL/GenBank/DDBJ databases">
        <title>De novo transcriptome assembly of four potential Pierce s Disease insect vectors from Arizona vineyards.</title>
        <authorList>
            <person name="Tassone E.E."/>
        </authorList>
    </citation>
    <scope>NUCLEOTIDE SEQUENCE</scope>
</reference>
<evidence type="ECO:0000256" key="1">
    <source>
        <dbReference type="SAM" id="MobiDB-lite"/>
    </source>
</evidence>
<dbReference type="AlphaFoldDB" id="A0A1B6LWG8"/>
<protein>
    <submittedName>
        <fullName evidence="2">Uncharacterized protein</fullName>
    </submittedName>
</protein>
<feature type="region of interest" description="Disordered" evidence="1">
    <location>
        <begin position="29"/>
        <end position="126"/>
    </location>
</feature>
<evidence type="ECO:0000313" key="2">
    <source>
        <dbReference type="EMBL" id="JAT28016.1"/>
    </source>
</evidence>
<gene>
    <name evidence="2" type="ORF">g.19210</name>
</gene>
<name>A0A1B6LWG8_9HEMI</name>
<feature type="compositionally biased region" description="Polar residues" evidence="1">
    <location>
        <begin position="95"/>
        <end position="111"/>
    </location>
</feature>